<sequence>MKIFISWSGQRERAVAEALREALPDLCVTEVEVFVSSKSITKGANGTSVIEANLDASDYGIVLVSRENQDAPWLNYEGGWLASTLSRPVSTICLDLRPGDVTSPLAPRQATQFESEEDMTELLRQIAETANPSIPPRAFNTLLKSVWPSIRDSWKPDKAHSAGEQNQRSEQDMLAEIVERVRNVESELKSNRTTPLSARQQDRATAERIEFEAAKVRALVSEVAQGNVYLVEHDFGATPPRVVLVSNPEASAADRDRAVTAVKEAHPTARVTVSHIRPLTEPDEHGLRKFVVDQVEQHE</sequence>
<feature type="region of interest" description="Disordered" evidence="1">
    <location>
        <begin position="185"/>
        <end position="204"/>
    </location>
</feature>
<dbReference type="RefSeq" id="WP_204607250.1">
    <property type="nucleotide sequence ID" value="NZ_BAAAJX010000011.1"/>
</dbReference>
<dbReference type="Proteomes" id="UP001501742">
    <property type="component" value="Unassembled WGS sequence"/>
</dbReference>
<dbReference type="EMBL" id="BAAAJX010000011">
    <property type="protein sequence ID" value="GAA1493931.1"/>
    <property type="molecule type" value="Genomic_DNA"/>
</dbReference>
<proteinExistence type="predicted"/>
<evidence type="ECO:0000313" key="2">
    <source>
        <dbReference type="EMBL" id="GAA1493931.1"/>
    </source>
</evidence>
<name>A0ABP4K516_9MICO</name>
<accession>A0ABP4K516</accession>
<keyword evidence="3" id="KW-1185">Reference proteome</keyword>
<protein>
    <recommendedName>
        <fullName evidence="4">TIR domain-containing protein</fullName>
    </recommendedName>
</protein>
<gene>
    <name evidence="2" type="ORF">GCM10009627_22770</name>
</gene>
<evidence type="ECO:0008006" key="4">
    <source>
        <dbReference type="Google" id="ProtNLM"/>
    </source>
</evidence>
<reference evidence="3" key="1">
    <citation type="journal article" date="2019" name="Int. J. Syst. Evol. Microbiol.">
        <title>The Global Catalogue of Microorganisms (GCM) 10K type strain sequencing project: providing services to taxonomists for standard genome sequencing and annotation.</title>
        <authorList>
            <consortium name="The Broad Institute Genomics Platform"/>
            <consortium name="The Broad Institute Genome Sequencing Center for Infectious Disease"/>
            <person name="Wu L."/>
            <person name="Ma J."/>
        </authorList>
    </citation>
    <scope>NUCLEOTIDE SEQUENCE [LARGE SCALE GENOMIC DNA]</scope>
    <source>
        <strain evidence="3">JCM 12140</strain>
    </source>
</reference>
<comment type="caution">
    <text evidence="2">The sequence shown here is derived from an EMBL/GenBank/DDBJ whole genome shotgun (WGS) entry which is preliminary data.</text>
</comment>
<dbReference type="Gene3D" id="3.40.50.10140">
    <property type="entry name" value="Toll/interleukin-1 receptor homology (TIR) domain"/>
    <property type="match status" value="1"/>
</dbReference>
<dbReference type="SUPFAM" id="SSF52200">
    <property type="entry name" value="Toll/Interleukin receptor TIR domain"/>
    <property type="match status" value="1"/>
</dbReference>
<evidence type="ECO:0000256" key="1">
    <source>
        <dbReference type="SAM" id="MobiDB-lite"/>
    </source>
</evidence>
<dbReference type="InterPro" id="IPR035897">
    <property type="entry name" value="Toll_tir_struct_dom_sf"/>
</dbReference>
<evidence type="ECO:0000313" key="3">
    <source>
        <dbReference type="Proteomes" id="UP001501742"/>
    </source>
</evidence>
<organism evidence="2 3">
    <name type="scientific">Curtobacterium herbarum</name>
    <dbReference type="NCBI Taxonomy" id="150122"/>
    <lineage>
        <taxon>Bacteria</taxon>
        <taxon>Bacillati</taxon>
        <taxon>Actinomycetota</taxon>
        <taxon>Actinomycetes</taxon>
        <taxon>Micrococcales</taxon>
        <taxon>Microbacteriaceae</taxon>
        <taxon>Curtobacterium</taxon>
    </lineage>
</organism>